<feature type="domain" description="Ferritin/DPS" evidence="3">
    <location>
        <begin position="8"/>
        <end position="148"/>
    </location>
</feature>
<name>A0ABU6MBU8_9BACI</name>
<accession>A0ABU6MBU8</accession>
<dbReference type="PROSITE" id="PS00818">
    <property type="entry name" value="DPS_1"/>
    <property type="match status" value="1"/>
</dbReference>
<dbReference type="InterPro" id="IPR012347">
    <property type="entry name" value="Ferritin-like"/>
</dbReference>
<dbReference type="InterPro" id="IPR009078">
    <property type="entry name" value="Ferritin-like_SF"/>
</dbReference>
<dbReference type="InterPro" id="IPR023188">
    <property type="entry name" value="DPS_DNA-bd_CS"/>
</dbReference>
<dbReference type="SUPFAM" id="SSF47240">
    <property type="entry name" value="Ferritin-like"/>
    <property type="match status" value="1"/>
</dbReference>
<protein>
    <submittedName>
        <fullName evidence="4">DNA starvation/stationary phase protection protein</fullName>
    </submittedName>
</protein>
<dbReference type="PRINTS" id="PR01346">
    <property type="entry name" value="HELNAPAPROT"/>
</dbReference>
<dbReference type="Gene3D" id="1.20.1260.10">
    <property type="match status" value="1"/>
</dbReference>
<comment type="caution">
    <text evidence="4">The sequence shown here is derived from an EMBL/GenBank/DDBJ whole genome shotgun (WGS) entry which is preliminary data.</text>
</comment>
<dbReference type="PROSITE" id="PS00819">
    <property type="entry name" value="DPS_2"/>
    <property type="match status" value="1"/>
</dbReference>
<dbReference type="PIRSF" id="PIRSF005900">
    <property type="entry name" value="Dps"/>
    <property type="match status" value="1"/>
</dbReference>
<dbReference type="EMBL" id="JARMAB010000002">
    <property type="protein sequence ID" value="MED1201749.1"/>
    <property type="molecule type" value="Genomic_DNA"/>
</dbReference>
<evidence type="ECO:0000259" key="3">
    <source>
        <dbReference type="Pfam" id="PF00210"/>
    </source>
</evidence>
<evidence type="ECO:0000256" key="2">
    <source>
        <dbReference type="RuleBase" id="RU003875"/>
    </source>
</evidence>
<dbReference type="Pfam" id="PF00210">
    <property type="entry name" value="Ferritin"/>
    <property type="match status" value="1"/>
</dbReference>
<proteinExistence type="inferred from homology"/>
<sequence>MSNQSLINFLNQELSNIAVMYIKLHRYHWFIKGKHFFTLHTFFEELYTEMAEDLDVLAERILAIGGKPLATMAKFLDEASLAEAQADDEEKEIFSVLIEDYTQMIKEMKETGFGLAEEANDQPTIDLFNDLQGRYEKHLWMFRAYLAKE</sequence>
<organism evidence="4 5">
    <name type="scientific">Heyndrickxia acidicola</name>
    <dbReference type="NCBI Taxonomy" id="209389"/>
    <lineage>
        <taxon>Bacteria</taxon>
        <taxon>Bacillati</taxon>
        <taxon>Bacillota</taxon>
        <taxon>Bacilli</taxon>
        <taxon>Bacillales</taxon>
        <taxon>Bacillaceae</taxon>
        <taxon>Heyndrickxia</taxon>
    </lineage>
</organism>
<dbReference type="CDD" id="cd01043">
    <property type="entry name" value="DPS"/>
    <property type="match status" value="1"/>
</dbReference>
<comment type="similarity">
    <text evidence="1 2">Belongs to the Dps family.</text>
</comment>
<dbReference type="PANTHER" id="PTHR42932:SF1">
    <property type="entry name" value="GENERAL STRESS PROTEIN 20U"/>
    <property type="match status" value="1"/>
</dbReference>
<keyword evidence="5" id="KW-1185">Reference proteome</keyword>
<dbReference type="Proteomes" id="UP001341444">
    <property type="component" value="Unassembled WGS sequence"/>
</dbReference>
<gene>
    <name evidence="4" type="ORF">P4T90_01440</name>
</gene>
<evidence type="ECO:0000256" key="1">
    <source>
        <dbReference type="ARBA" id="ARBA00009497"/>
    </source>
</evidence>
<reference evidence="4 5" key="1">
    <citation type="submission" date="2023-03" db="EMBL/GenBank/DDBJ databases">
        <title>Bacillus Genome Sequencing.</title>
        <authorList>
            <person name="Dunlap C."/>
        </authorList>
    </citation>
    <scope>NUCLEOTIDE SEQUENCE [LARGE SCALE GENOMIC DNA]</scope>
    <source>
        <strain evidence="4 5">B-23453</strain>
    </source>
</reference>
<evidence type="ECO:0000313" key="4">
    <source>
        <dbReference type="EMBL" id="MED1201749.1"/>
    </source>
</evidence>
<dbReference type="PANTHER" id="PTHR42932">
    <property type="entry name" value="GENERAL STRESS PROTEIN 20U"/>
    <property type="match status" value="1"/>
</dbReference>
<dbReference type="InterPro" id="IPR002177">
    <property type="entry name" value="DPS_DNA-bd"/>
</dbReference>
<dbReference type="RefSeq" id="WP_083953024.1">
    <property type="nucleotide sequence ID" value="NZ_JARMAB010000002.1"/>
</dbReference>
<evidence type="ECO:0000313" key="5">
    <source>
        <dbReference type="Proteomes" id="UP001341444"/>
    </source>
</evidence>
<dbReference type="InterPro" id="IPR008331">
    <property type="entry name" value="Ferritin_DPS_dom"/>
</dbReference>